<dbReference type="Proteomes" id="UP001152795">
    <property type="component" value="Unassembled WGS sequence"/>
</dbReference>
<feature type="non-terminal residue" evidence="3">
    <location>
        <position position="1"/>
    </location>
</feature>
<feature type="region of interest" description="Disordered" evidence="1">
    <location>
        <begin position="187"/>
        <end position="212"/>
    </location>
</feature>
<dbReference type="SUPFAM" id="SSF53098">
    <property type="entry name" value="Ribonuclease H-like"/>
    <property type="match status" value="1"/>
</dbReference>
<evidence type="ECO:0000256" key="1">
    <source>
        <dbReference type="SAM" id="MobiDB-lite"/>
    </source>
</evidence>
<feature type="domain" description="Integrase catalytic" evidence="2">
    <location>
        <begin position="102"/>
        <end position="212"/>
    </location>
</feature>
<dbReference type="Gene3D" id="3.30.420.10">
    <property type="entry name" value="Ribonuclease H-like superfamily/Ribonuclease H"/>
    <property type="match status" value="1"/>
</dbReference>
<sequence>PGERNQVPTQVAPYFHVRDELSIQDGVIYRGQRIVIPTSLRNDIKHKLHASHQGIESCLRRARETVFWPGMSAEVKELIATCETCRKFETSNPKEPLMPHDVPSRPWKQVGVDLFELNKKDLMVTVDYYSNFCEVDRLTSITSAAVVLKLKSHFARHGCPDRMISDNGPQFVSSELKKFSKEWDFEQRTSSPGNCKGNGNLKSSLPSKPQKT</sequence>
<reference evidence="3" key="1">
    <citation type="submission" date="2020-04" db="EMBL/GenBank/DDBJ databases">
        <authorList>
            <person name="Alioto T."/>
            <person name="Alioto T."/>
            <person name="Gomez Garrido J."/>
        </authorList>
    </citation>
    <scope>NUCLEOTIDE SEQUENCE</scope>
    <source>
        <strain evidence="3">A484AB</strain>
    </source>
</reference>
<dbReference type="PROSITE" id="PS50994">
    <property type="entry name" value="INTEGRASE"/>
    <property type="match status" value="1"/>
</dbReference>
<dbReference type="InterPro" id="IPR050951">
    <property type="entry name" value="Retrovirus_Pol_polyprotein"/>
</dbReference>
<comment type="caution">
    <text evidence="3">The sequence shown here is derived from an EMBL/GenBank/DDBJ whole genome shotgun (WGS) entry which is preliminary data.</text>
</comment>
<dbReference type="GO" id="GO:0003676">
    <property type="term" value="F:nucleic acid binding"/>
    <property type="evidence" value="ECO:0007669"/>
    <property type="project" value="InterPro"/>
</dbReference>
<dbReference type="GO" id="GO:0015074">
    <property type="term" value="P:DNA integration"/>
    <property type="evidence" value="ECO:0007669"/>
    <property type="project" value="InterPro"/>
</dbReference>
<organism evidence="3 4">
    <name type="scientific">Paramuricea clavata</name>
    <name type="common">Red gorgonian</name>
    <name type="synonym">Violescent sea-whip</name>
    <dbReference type="NCBI Taxonomy" id="317549"/>
    <lineage>
        <taxon>Eukaryota</taxon>
        <taxon>Metazoa</taxon>
        <taxon>Cnidaria</taxon>
        <taxon>Anthozoa</taxon>
        <taxon>Octocorallia</taxon>
        <taxon>Malacalcyonacea</taxon>
        <taxon>Plexauridae</taxon>
        <taxon>Paramuricea</taxon>
    </lineage>
</organism>
<dbReference type="Gene3D" id="1.10.340.70">
    <property type="match status" value="1"/>
</dbReference>
<keyword evidence="4" id="KW-1185">Reference proteome</keyword>
<dbReference type="OrthoDB" id="10061340at2759"/>
<dbReference type="Pfam" id="PF17921">
    <property type="entry name" value="Integrase_H2C2"/>
    <property type="match status" value="1"/>
</dbReference>
<dbReference type="FunFam" id="1.10.340.70:FF:000003">
    <property type="entry name" value="Protein CBG25708"/>
    <property type="match status" value="1"/>
</dbReference>
<protein>
    <submittedName>
        <fullName evidence="3">Retrovirus-related Pol poly from transposon</fullName>
    </submittedName>
</protein>
<gene>
    <name evidence="3" type="ORF">PACLA_8A048637</name>
</gene>
<dbReference type="PANTHER" id="PTHR37984">
    <property type="entry name" value="PROTEIN CBG26694"/>
    <property type="match status" value="1"/>
</dbReference>
<dbReference type="AlphaFoldDB" id="A0A6S7KNW9"/>
<dbReference type="InterPro" id="IPR001584">
    <property type="entry name" value="Integrase_cat-core"/>
</dbReference>
<dbReference type="InterPro" id="IPR012337">
    <property type="entry name" value="RNaseH-like_sf"/>
</dbReference>
<proteinExistence type="predicted"/>
<dbReference type="InterPro" id="IPR036397">
    <property type="entry name" value="RNaseH_sf"/>
</dbReference>
<name>A0A6S7KNW9_PARCT</name>
<dbReference type="PANTHER" id="PTHR37984:SF8">
    <property type="entry name" value="CCHC-TYPE DOMAIN-CONTAINING PROTEIN"/>
    <property type="match status" value="1"/>
</dbReference>
<accession>A0A6S7KNW9</accession>
<evidence type="ECO:0000313" key="3">
    <source>
        <dbReference type="EMBL" id="CAB4043681.1"/>
    </source>
</evidence>
<evidence type="ECO:0000259" key="2">
    <source>
        <dbReference type="PROSITE" id="PS50994"/>
    </source>
</evidence>
<evidence type="ECO:0000313" key="4">
    <source>
        <dbReference type="Proteomes" id="UP001152795"/>
    </source>
</evidence>
<dbReference type="InterPro" id="IPR041588">
    <property type="entry name" value="Integrase_H2C2"/>
</dbReference>
<dbReference type="EMBL" id="CACRXK020032898">
    <property type="protein sequence ID" value="CAB4043681.1"/>
    <property type="molecule type" value="Genomic_DNA"/>
</dbReference>
<dbReference type="Pfam" id="PF00665">
    <property type="entry name" value="rve"/>
    <property type="match status" value="1"/>
</dbReference>
<feature type="compositionally biased region" description="Polar residues" evidence="1">
    <location>
        <begin position="200"/>
        <end position="212"/>
    </location>
</feature>